<gene>
    <name evidence="5" type="ORF">MNBD_ALPHA02-2535</name>
</gene>
<accession>A0A3B0RI78</accession>
<evidence type="ECO:0000256" key="2">
    <source>
        <dbReference type="ARBA" id="ARBA00022827"/>
    </source>
</evidence>
<dbReference type="AlphaFoldDB" id="A0A3B0RI78"/>
<proteinExistence type="predicted"/>
<dbReference type="SUPFAM" id="SSF55447">
    <property type="entry name" value="CO dehydrogenase flavoprotein C-terminal domain-like"/>
    <property type="match status" value="1"/>
</dbReference>
<evidence type="ECO:0000313" key="5">
    <source>
        <dbReference type="EMBL" id="VAV91547.1"/>
    </source>
</evidence>
<dbReference type="InterPro" id="IPR016169">
    <property type="entry name" value="FAD-bd_PCMH_sub2"/>
</dbReference>
<dbReference type="Gene3D" id="3.30.390.50">
    <property type="entry name" value="CO dehydrogenase flavoprotein, C-terminal domain"/>
    <property type="match status" value="1"/>
</dbReference>
<keyword evidence="1" id="KW-0285">Flavoprotein</keyword>
<dbReference type="PROSITE" id="PS51387">
    <property type="entry name" value="FAD_PCMH"/>
    <property type="match status" value="1"/>
</dbReference>
<dbReference type="PANTHER" id="PTHR42659">
    <property type="entry name" value="XANTHINE DEHYDROGENASE SUBUNIT C-RELATED"/>
    <property type="match status" value="1"/>
</dbReference>
<organism evidence="5">
    <name type="scientific">hydrothermal vent metagenome</name>
    <dbReference type="NCBI Taxonomy" id="652676"/>
    <lineage>
        <taxon>unclassified sequences</taxon>
        <taxon>metagenomes</taxon>
        <taxon>ecological metagenomes</taxon>
    </lineage>
</organism>
<reference evidence="5" key="1">
    <citation type="submission" date="2018-06" db="EMBL/GenBank/DDBJ databases">
        <authorList>
            <person name="Zhirakovskaya E."/>
        </authorList>
    </citation>
    <scope>NUCLEOTIDE SEQUENCE</scope>
</reference>
<dbReference type="GO" id="GO:0016491">
    <property type="term" value="F:oxidoreductase activity"/>
    <property type="evidence" value="ECO:0007669"/>
    <property type="project" value="UniProtKB-KW"/>
</dbReference>
<dbReference type="InterPro" id="IPR051312">
    <property type="entry name" value="Diverse_Substr_Oxidored"/>
</dbReference>
<dbReference type="EMBL" id="UOED01000068">
    <property type="protein sequence ID" value="VAV91547.1"/>
    <property type="molecule type" value="Genomic_DNA"/>
</dbReference>
<name>A0A3B0RI78_9ZZZZ</name>
<dbReference type="InterPro" id="IPR036318">
    <property type="entry name" value="FAD-bd_PCMH-like_sf"/>
</dbReference>
<evidence type="ECO:0000256" key="3">
    <source>
        <dbReference type="ARBA" id="ARBA00023002"/>
    </source>
</evidence>
<dbReference type="Gene3D" id="3.30.465.10">
    <property type="match status" value="1"/>
</dbReference>
<keyword evidence="3" id="KW-0560">Oxidoreductase</keyword>
<dbReference type="PANTHER" id="PTHR42659:SF2">
    <property type="entry name" value="XANTHINE DEHYDROGENASE SUBUNIT C-RELATED"/>
    <property type="match status" value="1"/>
</dbReference>
<dbReference type="InterPro" id="IPR002346">
    <property type="entry name" value="Mopterin_DH_FAD-bd"/>
</dbReference>
<dbReference type="InterPro" id="IPR016167">
    <property type="entry name" value="FAD-bd_PCMH_sub1"/>
</dbReference>
<sequence length="330" mass="36394">MSLLMQDFDYHRPNSLEALSALVSSCQKEGRAFAFSAGGTDIIPKLKSDTLRPDCLISLGGLKGLNHIEKRGNRLIIGSLTTLHDLANNDLIRDYLPALAQAAHKVASPQIRNRATIGGNIMVDNRCIYINQSEINRECHAPCFKADGDVCHLVKSARRGDDILCQARFVSDTAPILLLLGARITVMGAKGGREMALSDLYLRDGIDNRSLEVGDIITAIEVDIPEDDTVLHYEKLTIRNALDFPSLGVGVRVTDGAVSVALTGLNTLPGLFHAKPGDFNNFDDMIDHVCTQAMDFAKTYNQDFFPRHYRKNMIPVFIRRAVDKITKDKS</sequence>
<dbReference type="GO" id="GO:0071949">
    <property type="term" value="F:FAD binding"/>
    <property type="evidence" value="ECO:0007669"/>
    <property type="project" value="InterPro"/>
</dbReference>
<protein>
    <recommendedName>
        <fullName evidence="4">FAD-binding PCMH-type domain-containing protein</fullName>
    </recommendedName>
</protein>
<evidence type="ECO:0000259" key="4">
    <source>
        <dbReference type="PROSITE" id="PS51387"/>
    </source>
</evidence>
<evidence type="ECO:0000256" key="1">
    <source>
        <dbReference type="ARBA" id="ARBA00022630"/>
    </source>
</evidence>
<dbReference type="InterPro" id="IPR036683">
    <property type="entry name" value="CO_DH_flav_C_dom_sf"/>
</dbReference>
<dbReference type="Gene3D" id="3.30.43.10">
    <property type="entry name" value="Uridine Diphospho-n-acetylenolpyruvylglucosamine Reductase, domain 2"/>
    <property type="match status" value="1"/>
</dbReference>
<feature type="domain" description="FAD-binding PCMH-type" evidence="4">
    <location>
        <begin position="3"/>
        <end position="227"/>
    </location>
</feature>
<keyword evidence="2" id="KW-0274">FAD</keyword>
<dbReference type="InterPro" id="IPR016166">
    <property type="entry name" value="FAD-bd_PCMH"/>
</dbReference>
<dbReference type="SUPFAM" id="SSF56176">
    <property type="entry name" value="FAD-binding/transporter-associated domain-like"/>
    <property type="match status" value="1"/>
</dbReference>
<dbReference type="Pfam" id="PF00941">
    <property type="entry name" value="FAD_binding_5"/>
    <property type="match status" value="1"/>
</dbReference>